<dbReference type="OMA" id="MHQIDES"/>
<protein>
    <submittedName>
        <fullName evidence="1">Uncharacterized protein</fullName>
    </submittedName>
</protein>
<dbReference type="GeneID" id="30975247"/>
<dbReference type="Proteomes" id="UP000184546">
    <property type="component" value="Unassembled WGS sequence"/>
</dbReference>
<name>A0A1L9WRS7_ASPA1</name>
<evidence type="ECO:0000313" key="2">
    <source>
        <dbReference type="Proteomes" id="UP000184546"/>
    </source>
</evidence>
<dbReference type="RefSeq" id="XP_020055250.1">
    <property type="nucleotide sequence ID" value="XM_020201433.1"/>
</dbReference>
<dbReference type="VEuPathDB" id="FungiDB:ASPACDRAFT_44539"/>
<gene>
    <name evidence="1" type="ORF">ASPACDRAFT_44539</name>
</gene>
<organism evidence="1 2">
    <name type="scientific">Aspergillus aculeatus (strain ATCC 16872 / CBS 172.66 / WB 5094)</name>
    <dbReference type="NCBI Taxonomy" id="690307"/>
    <lineage>
        <taxon>Eukaryota</taxon>
        <taxon>Fungi</taxon>
        <taxon>Dikarya</taxon>
        <taxon>Ascomycota</taxon>
        <taxon>Pezizomycotina</taxon>
        <taxon>Eurotiomycetes</taxon>
        <taxon>Eurotiomycetidae</taxon>
        <taxon>Eurotiales</taxon>
        <taxon>Aspergillaceae</taxon>
        <taxon>Aspergillus</taxon>
        <taxon>Aspergillus subgen. Circumdati</taxon>
    </lineage>
</organism>
<dbReference type="EMBL" id="KV878979">
    <property type="protein sequence ID" value="OJJ98910.1"/>
    <property type="molecule type" value="Genomic_DNA"/>
</dbReference>
<dbReference type="AlphaFoldDB" id="A0A1L9WRS7"/>
<accession>A0A1L9WRS7</accession>
<keyword evidence="2" id="KW-1185">Reference proteome</keyword>
<proteinExistence type="predicted"/>
<sequence length="255" mass="28508">MDDIRRFMYGGLGPPTLLTSHIERTHPGASLSENAIDSLWKCFYFFAHHPFPCESTDKTANESVDADAFHRAVALLAHQGPKLLVAQEAGYYFWRHDETFLHRADCARVLRSIGHLESTQVLSAFEPPNHSQSALDDIMDVLATTQPYSVNLAPSPTHLEAVARRLLAEGLTITTYRLSQTELSTFLVLLLRLGVSNDKWGRNYYFGSFADENPVDEVLANAMAARLIGSDEVDFDKALEMKMDALVRSLYTSVN</sequence>
<dbReference type="OrthoDB" id="4467879at2759"/>
<evidence type="ECO:0000313" key="1">
    <source>
        <dbReference type="EMBL" id="OJJ98910.1"/>
    </source>
</evidence>
<reference evidence="2" key="1">
    <citation type="journal article" date="2017" name="Genome Biol.">
        <title>Comparative genomics reveals high biological diversity and specific adaptations in the industrially and medically important fungal genus Aspergillus.</title>
        <authorList>
            <person name="de Vries R.P."/>
            <person name="Riley R."/>
            <person name="Wiebenga A."/>
            <person name="Aguilar-Osorio G."/>
            <person name="Amillis S."/>
            <person name="Uchima C.A."/>
            <person name="Anderluh G."/>
            <person name="Asadollahi M."/>
            <person name="Askin M."/>
            <person name="Barry K."/>
            <person name="Battaglia E."/>
            <person name="Bayram O."/>
            <person name="Benocci T."/>
            <person name="Braus-Stromeyer S.A."/>
            <person name="Caldana C."/>
            <person name="Canovas D."/>
            <person name="Cerqueira G.C."/>
            <person name="Chen F."/>
            <person name="Chen W."/>
            <person name="Choi C."/>
            <person name="Clum A."/>
            <person name="Dos Santos R.A."/>
            <person name="Damasio A.R."/>
            <person name="Diallinas G."/>
            <person name="Emri T."/>
            <person name="Fekete E."/>
            <person name="Flipphi M."/>
            <person name="Freyberg S."/>
            <person name="Gallo A."/>
            <person name="Gournas C."/>
            <person name="Habgood R."/>
            <person name="Hainaut M."/>
            <person name="Harispe M.L."/>
            <person name="Henrissat B."/>
            <person name="Hilden K.S."/>
            <person name="Hope R."/>
            <person name="Hossain A."/>
            <person name="Karabika E."/>
            <person name="Karaffa L."/>
            <person name="Karanyi Z."/>
            <person name="Krasevec N."/>
            <person name="Kuo A."/>
            <person name="Kusch H."/>
            <person name="LaButti K."/>
            <person name="Lagendijk E.L."/>
            <person name="Lapidus A."/>
            <person name="Levasseur A."/>
            <person name="Lindquist E."/>
            <person name="Lipzen A."/>
            <person name="Logrieco A.F."/>
            <person name="MacCabe A."/>
            <person name="Maekelae M.R."/>
            <person name="Malavazi I."/>
            <person name="Melin P."/>
            <person name="Meyer V."/>
            <person name="Mielnichuk N."/>
            <person name="Miskei M."/>
            <person name="Molnar A.P."/>
            <person name="Mule G."/>
            <person name="Ngan C.Y."/>
            <person name="Orejas M."/>
            <person name="Orosz E."/>
            <person name="Ouedraogo J.P."/>
            <person name="Overkamp K.M."/>
            <person name="Park H.-S."/>
            <person name="Perrone G."/>
            <person name="Piumi F."/>
            <person name="Punt P.J."/>
            <person name="Ram A.F."/>
            <person name="Ramon A."/>
            <person name="Rauscher S."/>
            <person name="Record E."/>
            <person name="Riano-Pachon D.M."/>
            <person name="Robert V."/>
            <person name="Roehrig J."/>
            <person name="Ruller R."/>
            <person name="Salamov A."/>
            <person name="Salih N.S."/>
            <person name="Samson R.A."/>
            <person name="Sandor E."/>
            <person name="Sanguinetti M."/>
            <person name="Schuetze T."/>
            <person name="Sepcic K."/>
            <person name="Shelest E."/>
            <person name="Sherlock G."/>
            <person name="Sophianopoulou V."/>
            <person name="Squina F.M."/>
            <person name="Sun H."/>
            <person name="Susca A."/>
            <person name="Todd R.B."/>
            <person name="Tsang A."/>
            <person name="Unkles S.E."/>
            <person name="van de Wiele N."/>
            <person name="van Rossen-Uffink D."/>
            <person name="Oliveira J.V."/>
            <person name="Vesth T.C."/>
            <person name="Visser J."/>
            <person name="Yu J.-H."/>
            <person name="Zhou M."/>
            <person name="Andersen M.R."/>
            <person name="Archer D.B."/>
            <person name="Baker S.E."/>
            <person name="Benoit I."/>
            <person name="Brakhage A.A."/>
            <person name="Braus G.H."/>
            <person name="Fischer R."/>
            <person name="Frisvad J.C."/>
            <person name="Goldman G.H."/>
            <person name="Houbraken J."/>
            <person name="Oakley B."/>
            <person name="Pocsi I."/>
            <person name="Scazzocchio C."/>
            <person name="Seiboth B."/>
            <person name="vanKuyk P.A."/>
            <person name="Wortman J."/>
            <person name="Dyer P.S."/>
            <person name="Grigoriev I.V."/>
        </authorList>
    </citation>
    <scope>NUCLEOTIDE SEQUENCE [LARGE SCALE GENOMIC DNA]</scope>
    <source>
        <strain evidence="2">ATCC 16872 / CBS 172.66 / WB 5094</strain>
    </source>
</reference>